<keyword evidence="3" id="KW-1185">Reference proteome</keyword>
<reference evidence="3" key="1">
    <citation type="journal article" date="2020" name="Stud. Mycol.">
        <title>101 Dothideomycetes genomes: A test case for predicting lifestyles and emergence of pathogens.</title>
        <authorList>
            <person name="Haridas S."/>
            <person name="Albert R."/>
            <person name="Binder M."/>
            <person name="Bloem J."/>
            <person name="LaButti K."/>
            <person name="Salamov A."/>
            <person name="Andreopoulos B."/>
            <person name="Baker S."/>
            <person name="Barry K."/>
            <person name="Bills G."/>
            <person name="Bluhm B."/>
            <person name="Cannon C."/>
            <person name="Castanera R."/>
            <person name="Culley D."/>
            <person name="Daum C."/>
            <person name="Ezra D."/>
            <person name="Gonzalez J."/>
            <person name="Henrissat B."/>
            <person name="Kuo A."/>
            <person name="Liang C."/>
            <person name="Lipzen A."/>
            <person name="Lutzoni F."/>
            <person name="Magnuson J."/>
            <person name="Mondo S."/>
            <person name="Nolan M."/>
            <person name="Ohm R."/>
            <person name="Pangilinan J."/>
            <person name="Park H.-J."/>
            <person name="Ramirez L."/>
            <person name="Alfaro M."/>
            <person name="Sun H."/>
            <person name="Tritt A."/>
            <person name="Yoshinaga Y."/>
            <person name="Zwiers L.-H."/>
            <person name="Turgeon B."/>
            <person name="Goodwin S."/>
            <person name="Spatafora J."/>
            <person name="Crous P."/>
            <person name="Grigoriev I."/>
        </authorList>
    </citation>
    <scope>NUCLEOTIDE SEQUENCE [LARGE SCALE GENOMIC DNA]</scope>
    <source>
        <strain evidence="3">CBS 304.66</strain>
    </source>
</reference>
<evidence type="ECO:0000313" key="3">
    <source>
        <dbReference type="Proteomes" id="UP000800093"/>
    </source>
</evidence>
<sequence length="156" mass="16774">MATRRGVALANITNAPLCLACLSHGSWPHLLFVGPHCLGCFCSSVDQAHGGAWLGASRCGVVRAGCLINTRRRHLLPADDPRQLPNWTPGRCSPRYSSSPSLLDVPHDSRHPVRTPLPVLPVKLYSRLPTDPLSPPDVALPTPPSLQIISAPRAPH</sequence>
<dbReference type="AlphaFoldDB" id="A0A9P4KGG0"/>
<proteinExistence type="predicted"/>
<evidence type="ECO:0000313" key="2">
    <source>
        <dbReference type="EMBL" id="KAF2265669.1"/>
    </source>
</evidence>
<comment type="caution">
    <text evidence="2">The sequence shown here is derived from an EMBL/GenBank/DDBJ whole genome shotgun (WGS) entry which is preliminary data.</text>
</comment>
<dbReference type="EMBL" id="ML986604">
    <property type="protein sequence ID" value="KAF2265669.1"/>
    <property type="molecule type" value="Genomic_DNA"/>
</dbReference>
<name>A0A9P4KGG0_9PLEO</name>
<dbReference type="Proteomes" id="UP000800093">
    <property type="component" value="Unassembled WGS sequence"/>
</dbReference>
<gene>
    <name evidence="2" type="ORF">CC78DRAFT_579167</name>
</gene>
<protein>
    <submittedName>
        <fullName evidence="2">Uncharacterized protein</fullName>
    </submittedName>
</protein>
<organism evidence="2 3">
    <name type="scientific">Lojkania enalia</name>
    <dbReference type="NCBI Taxonomy" id="147567"/>
    <lineage>
        <taxon>Eukaryota</taxon>
        <taxon>Fungi</taxon>
        <taxon>Dikarya</taxon>
        <taxon>Ascomycota</taxon>
        <taxon>Pezizomycotina</taxon>
        <taxon>Dothideomycetes</taxon>
        <taxon>Pleosporomycetidae</taxon>
        <taxon>Pleosporales</taxon>
        <taxon>Pleosporales incertae sedis</taxon>
        <taxon>Lojkania</taxon>
    </lineage>
</organism>
<accession>A0A9P4KGG0</accession>
<evidence type="ECO:0000256" key="1">
    <source>
        <dbReference type="SAM" id="MobiDB-lite"/>
    </source>
</evidence>
<feature type="region of interest" description="Disordered" evidence="1">
    <location>
        <begin position="86"/>
        <end position="109"/>
    </location>
</feature>
<feature type="region of interest" description="Disordered" evidence="1">
    <location>
        <begin position="133"/>
        <end position="156"/>
    </location>
</feature>